<evidence type="ECO:0000256" key="1">
    <source>
        <dbReference type="SAM" id="Phobius"/>
    </source>
</evidence>
<dbReference type="Proteomes" id="UP000248817">
    <property type="component" value="Unassembled WGS sequence"/>
</dbReference>
<keyword evidence="1" id="KW-0812">Transmembrane</keyword>
<gene>
    <name evidence="2" type="ORF">BP00DRAFT_96611</name>
</gene>
<organism evidence="2 3">
    <name type="scientific">Aspergillus indologenus CBS 114.80</name>
    <dbReference type="NCBI Taxonomy" id="1450541"/>
    <lineage>
        <taxon>Eukaryota</taxon>
        <taxon>Fungi</taxon>
        <taxon>Dikarya</taxon>
        <taxon>Ascomycota</taxon>
        <taxon>Pezizomycotina</taxon>
        <taxon>Eurotiomycetes</taxon>
        <taxon>Eurotiomycetidae</taxon>
        <taxon>Eurotiales</taxon>
        <taxon>Aspergillaceae</taxon>
        <taxon>Aspergillus</taxon>
        <taxon>Aspergillus subgen. Circumdati</taxon>
    </lineage>
</organism>
<evidence type="ECO:0000313" key="3">
    <source>
        <dbReference type="Proteomes" id="UP000248817"/>
    </source>
</evidence>
<accession>A0A2V5ICR6</accession>
<keyword evidence="1" id="KW-0472">Membrane</keyword>
<keyword evidence="1" id="KW-1133">Transmembrane helix</keyword>
<sequence>MYLTVYSMLPLDSWLFVAFHLVLGSVLGTILTWGHVGSRQPSRRWGLYQHAGAHWRVMALLWSVCCGLRGDSHVISCVFSVYNV</sequence>
<name>A0A2V5ICR6_9EURO</name>
<dbReference type="EMBL" id="KZ825480">
    <property type="protein sequence ID" value="PYI33871.1"/>
    <property type="molecule type" value="Genomic_DNA"/>
</dbReference>
<reference evidence="2 3" key="1">
    <citation type="submission" date="2018-02" db="EMBL/GenBank/DDBJ databases">
        <title>The genomes of Aspergillus section Nigri reveals drivers in fungal speciation.</title>
        <authorList>
            <consortium name="DOE Joint Genome Institute"/>
            <person name="Vesth T.C."/>
            <person name="Nybo J."/>
            <person name="Theobald S."/>
            <person name="Brandl J."/>
            <person name="Frisvad J.C."/>
            <person name="Nielsen K.F."/>
            <person name="Lyhne E.K."/>
            <person name="Kogle M.E."/>
            <person name="Kuo A."/>
            <person name="Riley R."/>
            <person name="Clum A."/>
            <person name="Nolan M."/>
            <person name="Lipzen A."/>
            <person name="Salamov A."/>
            <person name="Henrissat B."/>
            <person name="Wiebenga A."/>
            <person name="De vries R.P."/>
            <person name="Grigoriev I.V."/>
            <person name="Mortensen U.H."/>
            <person name="Andersen M.R."/>
            <person name="Baker S.E."/>
        </authorList>
    </citation>
    <scope>NUCLEOTIDE SEQUENCE [LARGE SCALE GENOMIC DNA]</scope>
    <source>
        <strain evidence="2 3">CBS 114.80</strain>
    </source>
</reference>
<proteinExistence type="predicted"/>
<protein>
    <submittedName>
        <fullName evidence="2">Uncharacterized protein</fullName>
    </submittedName>
</protein>
<evidence type="ECO:0000313" key="2">
    <source>
        <dbReference type="EMBL" id="PYI33871.1"/>
    </source>
</evidence>
<feature type="transmembrane region" description="Helical" evidence="1">
    <location>
        <begin position="14"/>
        <end position="34"/>
    </location>
</feature>
<keyword evidence="3" id="KW-1185">Reference proteome</keyword>
<dbReference type="AlphaFoldDB" id="A0A2V5ICR6"/>